<comment type="similarity">
    <text evidence="1">Belongs to the UDP-glycosyltransferase family.</text>
</comment>
<reference evidence="7" key="1">
    <citation type="submission" date="2022-01" db="EMBL/GenBank/DDBJ databases">
        <title>Genome Sequence Resource for Two Populations of Ditylenchus destructor, the Migratory Endoparasitic Phytonematode.</title>
        <authorList>
            <person name="Zhang H."/>
            <person name="Lin R."/>
            <person name="Xie B."/>
        </authorList>
    </citation>
    <scope>NUCLEOTIDE SEQUENCE</scope>
    <source>
        <strain evidence="7">BazhouSP</strain>
    </source>
</reference>
<gene>
    <name evidence="7" type="ORF">DdX_17846</name>
</gene>
<keyword evidence="3" id="KW-0328">Glycosyltransferase</keyword>
<evidence type="ECO:0000256" key="2">
    <source>
        <dbReference type="ARBA" id="ARBA00012544"/>
    </source>
</evidence>
<name>A0AAD4MKY3_9BILA</name>
<keyword evidence="6" id="KW-1133">Transmembrane helix</keyword>
<keyword evidence="8" id="KW-1185">Reference proteome</keyword>
<dbReference type="Gene3D" id="3.40.50.2000">
    <property type="entry name" value="Glycogen Phosphorylase B"/>
    <property type="match status" value="1"/>
</dbReference>
<dbReference type="CDD" id="cd03784">
    <property type="entry name" value="GT1_Gtf-like"/>
    <property type="match status" value="1"/>
</dbReference>
<evidence type="ECO:0000256" key="3">
    <source>
        <dbReference type="ARBA" id="ARBA00022676"/>
    </source>
</evidence>
<sequence length="400" mass="45320">MLQDDGSALVHMSFNNSIWRRFSLERYFLDSLNNACEKLLGTLGLIEKLKAEKFDVYIGEQLTYCGSALSHLSGIPVHILVSSCPIQEHVATAIGLPLESSYVPTLLSADYSDQMTYWERIENFFLTLASSHLYTSAASRLTEIVRKRYGNNFPEINDIVKNSPLIFVNVDEYVDLPRPTFHNIVDFHFVVKIDKNDKESHQLSKNIVNVFTTSWAPQTDILAHPRLRLFISHCGYNSLMETALNGVPVLCMGFFADQMRNGRVAERNGWGLAFDKLRLLSDHMEFLESIRELLTNSSYVATARRTQKLIKSKPMSAEERLQKSIRFLEENGGKLPEILPHGRNLNGFVFYNIDVVLGLMAVVTILSAVVILSTKMVVSLCRKASVLSHNSIRESRKKIE</sequence>
<dbReference type="InterPro" id="IPR002213">
    <property type="entry name" value="UDP_glucos_trans"/>
</dbReference>
<proteinExistence type="inferred from homology"/>
<dbReference type="EC" id="2.4.1.17" evidence="2"/>
<dbReference type="EMBL" id="JAKKPZ010000214">
    <property type="protein sequence ID" value="KAI1698516.1"/>
    <property type="molecule type" value="Genomic_DNA"/>
</dbReference>
<dbReference type="SUPFAM" id="SSF53756">
    <property type="entry name" value="UDP-Glycosyltransferase/glycogen phosphorylase"/>
    <property type="match status" value="1"/>
</dbReference>
<accession>A0AAD4MKY3</accession>
<dbReference type="GO" id="GO:0015020">
    <property type="term" value="F:glucuronosyltransferase activity"/>
    <property type="evidence" value="ECO:0007669"/>
    <property type="project" value="UniProtKB-EC"/>
</dbReference>
<dbReference type="AlphaFoldDB" id="A0AAD4MKY3"/>
<dbReference type="InterPro" id="IPR050271">
    <property type="entry name" value="UDP-glycosyltransferase"/>
</dbReference>
<dbReference type="Pfam" id="PF00201">
    <property type="entry name" value="UDPGT"/>
    <property type="match status" value="2"/>
</dbReference>
<keyword evidence="6" id="KW-0812">Transmembrane</keyword>
<keyword evidence="4 7" id="KW-0808">Transferase</keyword>
<dbReference type="Proteomes" id="UP001201812">
    <property type="component" value="Unassembled WGS sequence"/>
</dbReference>
<comment type="caution">
    <text evidence="7">The sequence shown here is derived from an EMBL/GenBank/DDBJ whole genome shotgun (WGS) entry which is preliminary data.</text>
</comment>
<dbReference type="PANTHER" id="PTHR48043">
    <property type="entry name" value="EG:EG0003.4 PROTEIN-RELATED"/>
    <property type="match status" value="1"/>
</dbReference>
<evidence type="ECO:0000313" key="8">
    <source>
        <dbReference type="Proteomes" id="UP001201812"/>
    </source>
</evidence>
<dbReference type="PANTHER" id="PTHR48043:SF143">
    <property type="entry name" value="UDP-GLUCURONOSYLTRANSFERASE"/>
    <property type="match status" value="1"/>
</dbReference>
<evidence type="ECO:0000256" key="6">
    <source>
        <dbReference type="SAM" id="Phobius"/>
    </source>
</evidence>
<organism evidence="7 8">
    <name type="scientific">Ditylenchus destructor</name>
    <dbReference type="NCBI Taxonomy" id="166010"/>
    <lineage>
        <taxon>Eukaryota</taxon>
        <taxon>Metazoa</taxon>
        <taxon>Ecdysozoa</taxon>
        <taxon>Nematoda</taxon>
        <taxon>Chromadorea</taxon>
        <taxon>Rhabditida</taxon>
        <taxon>Tylenchina</taxon>
        <taxon>Tylenchomorpha</taxon>
        <taxon>Sphaerularioidea</taxon>
        <taxon>Anguinidae</taxon>
        <taxon>Anguininae</taxon>
        <taxon>Ditylenchus</taxon>
    </lineage>
</organism>
<evidence type="ECO:0000256" key="1">
    <source>
        <dbReference type="ARBA" id="ARBA00009995"/>
    </source>
</evidence>
<evidence type="ECO:0000313" key="7">
    <source>
        <dbReference type="EMBL" id="KAI1698516.1"/>
    </source>
</evidence>
<feature type="transmembrane region" description="Helical" evidence="6">
    <location>
        <begin position="348"/>
        <end position="372"/>
    </location>
</feature>
<evidence type="ECO:0000256" key="4">
    <source>
        <dbReference type="ARBA" id="ARBA00022679"/>
    </source>
</evidence>
<comment type="catalytic activity">
    <reaction evidence="5">
        <text>glucuronate acceptor + UDP-alpha-D-glucuronate = acceptor beta-D-glucuronoside + UDP + H(+)</text>
        <dbReference type="Rhea" id="RHEA:21032"/>
        <dbReference type="ChEBI" id="CHEBI:15378"/>
        <dbReference type="ChEBI" id="CHEBI:58052"/>
        <dbReference type="ChEBI" id="CHEBI:58223"/>
        <dbReference type="ChEBI" id="CHEBI:132367"/>
        <dbReference type="ChEBI" id="CHEBI:132368"/>
        <dbReference type="EC" id="2.4.1.17"/>
    </reaction>
</comment>
<protein>
    <recommendedName>
        <fullName evidence="2">glucuronosyltransferase</fullName>
        <ecNumber evidence="2">2.4.1.17</ecNumber>
    </recommendedName>
</protein>
<evidence type="ECO:0000256" key="5">
    <source>
        <dbReference type="ARBA" id="ARBA00047475"/>
    </source>
</evidence>
<keyword evidence="6" id="KW-0472">Membrane</keyword>